<dbReference type="Proteomes" id="UP000729701">
    <property type="component" value="Unassembled WGS sequence"/>
</dbReference>
<dbReference type="EC" id="2.4.-.-" evidence="2"/>
<keyword evidence="2" id="KW-0808">Transferase</keyword>
<name>A0A951QM05_9CYAN</name>
<reference evidence="2" key="2">
    <citation type="journal article" date="2022" name="Microbiol. Resour. Announc.">
        <title>Metagenome Sequencing to Explore Phylogenomics of Terrestrial Cyanobacteria.</title>
        <authorList>
            <person name="Ward R.D."/>
            <person name="Stajich J.E."/>
            <person name="Johansen J.R."/>
            <person name="Huntemann M."/>
            <person name="Clum A."/>
            <person name="Foster B."/>
            <person name="Foster B."/>
            <person name="Roux S."/>
            <person name="Palaniappan K."/>
            <person name="Varghese N."/>
            <person name="Mukherjee S."/>
            <person name="Reddy T.B.K."/>
            <person name="Daum C."/>
            <person name="Copeland A."/>
            <person name="Chen I.A."/>
            <person name="Ivanova N.N."/>
            <person name="Kyrpides N.C."/>
            <person name="Shapiro N."/>
            <person name="Eloe-Fadrosh E.A."/>
            <person name="Pietrasiak N."/>
        </authorList>
    </citation>
    <scope>NUCLEOTIDE SEQUENCE</scope>
    <source>
        <strain evidence="2">GSE-NOS-MK-12-04C</strain>
    </source>
</reference>
<dbReference type="AlphaFoldDB" id="A0A951QM05"/>
<feature type="transmembrane region" description="Helical" evidence="1">
    <location>
        <begin position="114"/>
        <end position="133"/>
    </location>
</feature>
<keyword evidence="1" id="KW-0472">Membrane</keyword>
<feature type="transmembrane region" description="Helical" evidence="1">
    <location>
        <begin position="281"/>
        <end position="301"/>
    </location>
</feature>
<accession>A0A951QM05</accession>
<dbReference type="GO" id="GO:0016757">
    <property type="term" value="F:glycosyltransferase activity"/>
    <property type="evidence" value="ECO:0007669"/>
    <property type="project" value="UniProtKB-KW"/>
</dbReference>
<feature type="transmembrane region" description="Helical" evidence="1">
    <location>
        <begin position="407"/>
        <end position="426"/>
    </location>
</feature>
<feature type="transmembrane region" description="Helical" evidence="1">
    <location>
        <begin position="164"/>
        <end position="180"/>
    </location>
</feature>
<protein>
    <submittedName>
        <fullName evidence="2">Glycosyltransferase family 39 protein</fullName>
        <ecNumber evidence="2">2.4.-.-</ecNumber>
    </submittedName>
</protein>
<keyword evidence="1" id="KW-1133">Transmembrane helix</keyword>
<keyword evidence="2" id="KW-0328">Glycosyltransferase</keyword>
<comment type="caution">
    <text evidence="2">The sequence shown here is derived from an EMBL/GenBank/DDBJ whole genome shotgun (WGS) entry which is preliminary data.</text>
</comment>
<feature type="transmembrane region" description="Helical" evidence="1">
    <location>
        <begin position="340"/>
        <end position="365"/>
    </location>
</feature>
<feature type="transmembrane region" description="Helical" evidence="1">
    <location>
        <begin position="7"/>
        <end position="25"/>
    </location>
</feature>
<feature type="transmembrane region" description="Helical" evidence="1">
    <location>
        <begin position="242"/>
        <end position="261"/>
    </location>
</feature>
<organism evidence="2 3">
    <name type="scientific">Cyanomargarita calcarea GSE-NOS-MK-12-04C</name>
    <dbReference type="NCBI Taxonomy" id="2839659"/>
    <lineage>
        <taxon>Bacteria</taxon>
        <taxon>Bacillati</taxon>
        <taxon>Cyanobacteriota</taxon>
        <taxon>Cyanophyceae</taxon>
        <taxon>Nostocales</taxon>
        <taxon>Cyanomargaritaceae</taxon>
        <taxon>Cyanomargarita</taxon>
    </lineage>
</organism>
<reference evidence="2" key="1">
    <citation type="submission" date="2021-05" db="EMBL/GenBank/DDBJ databases">
        <authorList>
            <person name="Pietrasiak N."/>
            <person name="Ward R."/>
            <person name="Stajich J.E."/>
            <person name="Kurbessoian T."/>
        </authorList>
    </citation>
    <scope>NUCLEOTIDE SEQUENCE</scope>
    <source>
        <strain evidence="2">GSE-NOS-MK-12-04C</strain>
    </source>
</reference>
<gene>
    <name evidence="2" type="ORF">KME60_13885</name>
</gene>
<proteinExistence type="predicted"/>
<sequence length="555" mass="62897">MKNRIVYLHYLTLVGAIALGSFLRFSHLGLKPLWMDEVITAIFSLGKSYNDVPLNVVFPVRSLVDFFTYRYGNNCSLIAATVAQHSTHPPLFFCWMYAWLGWLSPLGENWVVKLRSLPALFGVGAIVAIYFLNRIAFSPSSGLMAAYVMAVSPFAVYLSQEARHYTLPMLLITLSLLGLMQIQQDIFSVKVVRVWVWVAWTIINSIGLYVHYFFVLALVAEIITLFLLITSHHSIIANIRQIVKALVLSISVVVISFLPLLPEIFHHYHRSETDWFSSPNGIIPFFQTFINWVLMVVAFPVENQSLPIMIISGFLMIVFGIWVGYLVFKALKILLSEPSTNLATFTLLSFSACVLFELFAIIYLFSKDITVAPRYNFIYYPSFCALIAASLNQKKHSKLTVINPKSFFLLVGIFSCICVISNSVFLKPFQPEKVAARMNFEPSVPLMMVMGYSSYQDVALGLSFALALKQVRHDSADFVFLDQHPDFSSVWKKLSQLPPPTTSKLNLWVVGPGIIQHDYPQQIVLSRNINCNIDPKYHYRIGIPYQLYRCGNIGN</sequence>
<evidence type="ECO:0000313" key="2">
    <source>
        <dbReference type="EMBL" id="MBW4668477.1"/>
    </source>
</evidence>
<feature type="transmembrane region" description="Helical" evidence="1">
    <location>
        <begin position="140"/>
        <end position="158"/>
    </location>
</feature>
<evidence type="ECO:0000313" key="3">
    <source>
        <dbReference type="Proteomes" id="UP000729701"/>
    </source>
</evidence>
<feature type="transmembrane region" description="Helical" evidence="1">
    <location>
        <begin position="446"/>
        <end position="468"/>
    </location>
</feature>
<evidence type="ECO:0000256" key="1">
    <source>
        <dbReference type="SAM" id="Phobius"/>
    </source>
</evidence>
<dbReference type="EMBL" id="JAHHGZ010000013">
    <property type="protein sequence ID" value="MBW4668477.1"/>
    <property type="molecule type" value="Genomic_DNA"/>
</dbReference>
<keyword evidence="1" id="KW-0812">Transmembrane</keyword>
<feature type="transmembrane region" description="Helical" evidence="1">
    <location>
        <begin position="209"/>
        <end position="230"/>
    </location>
</feature>
<feature type="transmembrane region" description="Helical" evidence="1">
    <location>
        <begin position="308"/>
        <end position="328"/>
    </location>
</feature>